<evidence type="ECO:0000256" key="1">
    <source>
        <dbReference type="SAM" id="MobiDB-lite"/>
    </source>
</evidence>
<protein>
    <submittedName>
        <fullName evidence="2">Uncharacterized protein</fullName>
    </submittedName>
</protein>
<dbReference type="EMBL" id="ML977138">
    <property type="protein sequence ID" value="KAF1992043.1"/>
    <property type="molecule type" value="Genomic_DNA"/>
</dbReference>
<evidence type="ECO:0000313" key="3">
    <source>
        <dbReference type="Proteomes" id="UP000800041"/>
    </source>
</evidence>
<dbReference type="OrthoDB" id="4202871at2759"/>
<feature type="compositionally biased region" description="Basic and acidic residues" evidence="1">
    <location>
        <begin position="433"/>
        <end position="442"/>
    </location>
</feature>
<reference evidence="2" key="1">
    <citation type="journal article" date="2020" name="Stud. Mycol.">
        <title>101 Dothideomycetes genomes: a test case for predicting lifestyles and emergence of pathogens.</title>
        <authorList>
            <person name="Haridas S."/>
            <person name="Albert R."/>
            <person name="Binder M."/>
            <person name="Bloem J."/>
            <person name="Labutti K."/>
            <person name="Salamov A."/>
            <person name="Andreopoulos B."/>
            <person name="Baker S."/>
            <person name="Barry K."/>
            <person name="Bills G."/>
            <person name="Bluhm B."/>
            <person name="Cannon C."/>
            <person name="Castanera R."/>
            <person name="Culley D."/>
            <person name="Daum C."/>
            <person name="Ezra D."/>
            <person name="Gonzalez J."/>
            <person name="Henrissat B."/>
            <person name="Kuo A."/>
            <person name="Liang C."/>
            <person name="Lipzen A."/>
            <person name="Lutzoni F."/>
            <person name="Magnuson J."/>
            <person name="Mondo S."/>
            <person name="Nolan M."/>
            <person name="Ohm R."/>
            <person name="Pangilinan J."/>
            <person name="Park H.-J."/>
            <person name="Ramirez L."/>
            <person name="Alfaro M."/>
            <person name="Sun H."/>
            <person name="Tritt A."/>
            <person name="Yoshinaga Y."/>
            <person name="Zwiers L.-H."/>
            <person name="Turgeon B."/>
            <person name="Goodwin S."/>
            <person name="Spatafora J."/>
            <person name="Crous P."/>
            <person name="Grigoriev I."/>
        </authorList>
    </citation>
    <scope>NUCLEOTIDE SEQUENCE</scope>
    <source>
        <strain evidence="2">CBS 113979</strain>
    </source>
</reference>
<gene>
    <name evidence="2" type="ORF">K402DRAFT_321593</name>
</gene>
<keyword evidence="3" id="KW-1185">Reference proteome</keyword>
<accession>A0A6G1HFT8</accession>
<sequence>MTHEDDGPPNSEDARKEIQHLVLRPVLTRTGLRFSMSAAYFGPATSIDYFLQLLKSLIQTIFKSRFTALCYLIGFAVCLQLTANVFKTQPSEAGYDIAAVARMTKSFAPAVEYSAKQVLDVQEIEEASIAIWDLEESVRSSNITSAPLIIDRLHGMRDSLEVLGNELTRFFAMIRTDLEAMNDGMYFAQLELERIESMPLDYGVSNVGGNVYNFLGRTGLLEDRAGEPTSLGKVFKAVFGQTLRQQQKSALQRSFHSFVSTVEEALVSEITFVTALYSIFETVDRQFTQTHRVVLKELDEQERENAEILSTLWVKLVGPNPYMQRKFQRNKDVLRNLRETTVGVKKIIMSHNTMVKGLQSGLKLTQNRVVSPHIRAHNASKLDLSQQIKVLVDSRETLMQLAAVERVNFHKGIQAAREKSTAGSMGDHRHIHPPREIDGARY</sequence>
<dbReference type="AlphaFoldDB" id="A0A6G1HFT8"/>
<dbReference type="Proteomes" id="UP000800041">
    <property type="component" value="Unassembled WGS sequence"/>
</dbReference>
<feature type="region of interest" description="Disordered" evidence="1">
    <location>
        <begin position="418"/>
        <end position="442"/>
    </location>
</feature>
<organism evidence="2 3">
    <name type="scientific">Aulographum hederae CBS 113979</name>
    <dbReference type="NCBI Taxonomy" id="1176131"/>
    <lineage>
        <taxon>Eukaryota</taxon>
        <taxon>Fungi</taxon>
        <taxon>Dikarya</taxon>
        <taxon>Ascomycota</taxon>
        <taxon>Pezizomycotina</taxon>
        <taxon>Dothideomycetes</taxon>
        <taxon>Pleosporomycetidae</taxon>
        <taxon>Aulographales</taxon>
        <taxon>Aulographaceae</taxon>
    </lineage>
</organism>
<evidence type="ECO:0000313" key="2">
    <source>
        <dbReference type="EMBL" id="KAF1992043.1"/>
    </source>
</evidence>
<proteinExistence type="predicted"/>
<name>A0A6G1HFT8_9PEZI</name>